<name>A0A9C7PWE4_9RHOD</name>
<comment type="caution">
    <text evidence="3">The sequence shown here is derived from an EMBL/GenBank/DDBJ whole genome shotgun (WGS) entry which is preliminary data.</text>
</comment>
<sequence>MLRYTLLFARTCGICQGAQLTGAQGGRLTSSFNYNFRKLHVTCRLHLKVKDFGTTFQNLCTRKKSYFRPLYVGTVTGSAWLLLQAIPERDTAEANDISKSEIDLEQFGGQEDFSMLKSKVTKSREKSVVLSGLVFEIGLGLTGLLCAWKSGLPVFGKGFHISPYTCLQGVFATIPLLGFVYLIEKLPFKFLKETASQTQRIIAEVFLPRSSTEIGLLCVCTGIAEEIAFRSFLYSWLIARIHLSVPQGLILSSCVFGLFHPVSPAYVCIASLAGSYFSFLYIVSGNNVFVPAITHAFYDYVILEISRYQLSRQKGNFSNKDRLD</sequence>
<reference evidence="3" key="1">
    <citation type="journal article" date="2022" name="Proc. Natl. Acad. Sci. U.S.A.">
        <title>Life cycle and functional genomics of the unicellular red alga Galdieria for elucidating algal and plant evolution and industrial use.</title>
        <authorList>
            <person name="Hirooka S."/>
            <person name="Itabashi T."/>
            <person name="Ichinose T.M."/>
            <person name="Onuma R."/>
            <person name="Fujiwara T."/>
            <person name="Yamashita S."/>
            <person name="Jong L.W."/>
            <person name="Tomita R."/>
            <person name="Iwane A.H."/>
            <person name="Miyagishima S.Y."/>
        </authorList>
    </citation>
    <scope>NUCLEOTIDE SEQUENCE</scope>
    <source>
        <strain evidence="3">NBRC 102759</strain>
    </source>
</reference>
<evidence type="ECO:0000313" key="3">
    <source>
        <dbReference type="EMBL" id="GJQ12018.1"/>
    </source>
</evidence>
<dbReference type="EMBL" id="BQMJ01000029">
    <property type="protein sequence ID" value="GJQ12018.1"/>
    <property type="molecule type" value="Genomic_DNA"/>
</dbReference>
<reference evidence="3" key="2">
    <citation type="submission" date="2022-01" db="EMBL/GenBank/DDBJ databases">
        <authorList>
            <person name="Hirooka S."/>
            <person name="Miyagishima S.Y."/>
        </authorList>
    </citation>
    <scope>NUCLEOTIDE SEQUENCE</scope>
    <source>
        <strain evidence="3">NBRC 102759</strain>
    </source>
</reference>
<evidence type="ECO:0000256" key="1">
    <source>
        <dbReference type="SAM" id="Phobius"/>
    </source>
</evidence>
<keyword evidence="1" id="KW-0812">Transmembrane</keyword>
<protein>
    <recommendedName>
        <fullName evidence="2">CAAX prenyl protease 2/Lysostaphin resistance protein A-like domain-containing protein</fullName>
    </recommendedName>
</protein>
<dbReference type="Proteomes" id="UP001061958">
    <property type="component" value="Unassembled WGS sequence"/>
</dbReference>
<feature type="domain" description="CAAX prenyl protease 2/Lysostaphin resistance protein A-like" evidence="2">
    <location>
        <begin position="215"/>
        <end position="301"/>
    </location>
</feature>
<dbReference type="InterPro" id="IPR003675">
    <property type="entry name" value="Rce1/LyrA-like_dom"/>
</dbReference>
<feature type="transmembrane region" description="Helical" evidence="1">
    <location>
        <begin position="264"/>
        <end position="283"/>
    </location>
</feature>
<keyword evidence="4" id="KW-1185">Reference proteome</keyword>
<proteinExistence type="predicted"/>
<dbReference type="AlphaFoldDB" id="A0A9C7PWE4"/>
<keyword evidence="1" id="KW-1133">Transmembrane helix</keyword>
<evidence type="ECO:0000313" key="4">
    <source>
        <dbReference type="Proteomes" id="UP001061958"/>
    </source>
</evidence>
<dbReference type="GO" id="GO:0004175">
    <property type="term" value="F:endopeptidase activity"/>
    <property type="evidence" value="ECO:0007669"/>
    <property type="project" value="UniProtKB-ARBA"/>
</dbReference>
<feature type="transmembrane region" description="Helical" evidence="1">
    <location>
        <begin position="237"/>
        <end position="258"/>
    </location>
</feature>
<keyword evidence="1" id="KW-0472">Membrane</keyword>
<dbReference type="GO" id="GO:0080120">
    <property type="term" value="P:CAAX-box protein maturation"/>
    <property type="evidence" value="ECO:0007669"/>
    <property type="project" value="UniProtKB-ARBA"/>
</dbReference>
<feature type="transmembrane region" description="Helical" evidence="1">
    <location>
        <begin position="127"/>
        <end position="150"/>
    </location>
</feature>
<evidence type="ECO:0000259" key="2">
    <source>
        <dbReference type="Pfam" id="PF02517"/>
    </source>
</evidence>
<organism evidence="3 4">
    <name type="scientific">Galdieria partita</name>
    <dbReference type="NCBI Taxonomy" id="83374"/>
    <lineage>
        <taxon>Eukaryota</taxon>
        <taxon>Rhodophyta</taxon>
        <taxon>Bangiophyceae</taxon>
        <taxon>Galdieriales</taxon>
        <taxon>Galdieriaceae</taxon>
        <taxon>Galdieria</taxon>
    </lineage>
</organism>
<accession>A0A9C7PWE4</accession>
<dbReference type="Pfam" id="PF02517">
    <property type="entry name" value="Rce1-like"/>
    <property type="match status" value="1"/>
</dbReference>
<feature type="transmembrane region" description="Helical" evidence="1">
    <location>
        <begin position="162"/>
        <end position="183"/>
    </location>
</feature>
<dbReference type="OrthoDB" id="496858at2759"/>
<gene>
    <name evidence="3" type="ORF">GpartN1_g3809.t1</name>
</gene>